<organism evidence="2">
    <name type="scientific">Sesamum radiatum</name>
    <name type="common">Black benniseed</name>
    <dbReference type="NCBI Taxonomy" id="300843"/>
    <lineage>
        <taxon>Eukaryota</taxon>
        <taxon>Viridiplantae</taxon>
        <taxon>Streptophyta</taxon>
        <taxon>Embryophyta</taxon>
        <taxon>Tracheophyta</taxon>
        <taxon>Spermatophyta</taxon>
        <taxon>Magnoliopsida</taxon>
        <taxon>eudicotyledons</taxon>
        <taxon>Gunneridae</taxon>
        <taxon>Pentapetalae</taxon>
        <taxon>asterids</taxon>
        <taxon>lamiids</taxon>
        <taxon>Lamiales</taxon>
        <taxon>Pedaliaceae</taxon>
        <taxon>Sesamum</taxon>
    </lineage>
</organism>
<protein>
    <submittedName>
        <fullName evidence="2">Callose synthase 8</fullName>
    </submittedName>
</protein>
<comment type="caution">
    <text evidence="2">The sequence shown here is derived from an EMBL/GenBank/DDBJ whole genome shotgun (WGS) entry which is preliminary data.</text>
</comment>
<evidence type="ECO:0000313" key="2">
    <source>
        <dbReference type="EMBL" id="KAL0306685.1"/>
    </source>
</evidence>
<feature type="region of interest" description="Disordered" evidence="1">
    <location>
        <begin position="1"/>
        <end position="45"/>
    </location>
</feature>
<feature type="compositionally biased region" description="Low complexity" evidence="1">
    <location>
        <begin position="17"/>
        <end position="27"/>
    </location>
</feature>
<evidence type="ECO:0000256" key="1">
    <source>
        <dbReference type="SAM" id="MobiDB-lite"/>
    </source>
</evidence>
<proteinExistence type="predicted"/>
<reference evidence="2" key="2">
    <citation type="journal article" date="2024" name="Plant">
        <title>Genomic evolution and insights into agronomic trait innovations of Sesamum species.</title>
        <authorList>
            <person name="Miao H."/>
            <person name="Wang L."/>
            <person name="Qu L."/>
            <person name="Liu H."/>
            <person name="Sun Y."/>
            <person name="Le M."/>
            <person name="Wang Q."/>
            <person name="Wei S."/>
            <person name="Zheng Y."/>
            <person name="Lin W."/>
            <person name="Duan Y."/>
            <person name="Cao H."/>
            <person name="Xiong S."/>
            <person name="Wang X."/>
            <person name="Wei L."/>
            <person name="Li C."/>
            <person name="Ma Q."/>
            <person name="Ju M."/>
            <person name="Zhao R."/>
            <person name="Li G."/>
            <person name="Mu C."/>
            <person name="Tian Q."/>
            <person name="Mei H."/>
            <person name="Zhang T."/>
            <person name="Gao T."/>
            <person name="Zhang H."/>
        </authorList>
    </citation>
    <scope>NUCLEOTIDE SEQUENCE</scope>
    <source>
        <strain evidence="2">G02</strain>
    </source>
</reference>
<gene>
    <name evidence="2" type="ORF">Sradi_6085800</name>
</gene>
<dbReference type="EMBL" id="JACGWJ010000028">
    <property type="protein sequence ID" value="KAL0306685.1"/>
    <property type="molecule type" value="Genomic_DNA"/>
</dbReference>
<reference evidence="2" key="1">
    <citation type="submission" date="2020-06" db="EMBL/GenBank/DDBJ databases">
        <authorList>
            <person name="Li T."/>
            <person name="Hu X."/>
            <person name="Zhang T."/>
            <person name="Song X."/>
            <person name="Zhang H."/>
            <person name="Dai N."/>
            <person name="Sheng W."/>
            <person name="Hou X."/>
            <person name="Wei L."/>
        </authorList>
    </citation>
    <scope>NUCLEOTIDE SEQUENCE</scope>
    <source>
        <strain evidence="2">G02</strain>
        <tissue evidence="2">Leaf</tissue>
    </source>
</reference>
<name>A0AAW2KL89_SESRA</name>
<sequence>MSEIVVAEPTNDEQNVASTSSRRAYTTTDKRPFTRSLTSGREHVPEPFDSEKLPITLVSEIQRFLRVANQIELMSRGLLICFLGVCGVLDGFQCINP</sequence>
<accession>A0AAW2KL89</accession>
<dbReference type="AlphaFoldDB" id="A0AAW2KL89"/>